<reference evidence="11" key="1">
    <citation type="submission" date="2019-08" db="EMBL/GenBank/DDBJ databases">
        <title>The improved chromosome-level genome for the pearl oyster Pinctada fucata martensii using PacBio sequencing and Hi-C.</title>
        <authorList>
            <person name="Zheng Z."/>
        </authorList>
    </citation>
    <scope>NUCLEOTIDE SEQUENCE</scope>
    <source>
        <strain evidence="11">ZZ-2019</strain>
        <tissue evidence="11">Adductor muscle</tissue>
    </source>
</reference>
<evidence type="ECO:0000256" key="7">
    <source>
        <dbReference type="ARBA" id="ARBA00023180"/>
    </source>
</evidence>
<dbReference type="EMBL" id="VSWD01000005">
    <property type="protein sequence ID" value="KAK3101554.1"/>
    <property type="molecule type" value="Genomic_DNA"/>
</dbReference>
<evidence type="ECO:0000256" key="1">
    <source>
        <dbReference type="ARBA" id="ARBA00004141"/>
    </source>
</evidence>
<gene>
    <name evidence="11" type="ORF">FSP39_004432</name>
</gene>
<dbReference type="CDD" id="cd15047">
    <property type="entry name" value="7tmC_GABA-B-like"/>
    <property type="match status" value="1"/>
</dbReference>
<feature type="transmembrane region" description="Helical" evidence="9">
    <location>
        <begin position="340"/>
        <end position="364"/>
    </location>
</feature>
<dbReference type="InterPro" id="IPR017978">
    <property type="entry name" value="GPCR_3_C"/>
</dbReference>
<evidence type="ECO:0000256" key="2">
    <source>
        <dbReference type="ARBA" id="ARBA00022692"/>
    </source>
</evidence>
<protein>
    <recommendedName>
        <fullName evidence="10">G-protein coupled receptors family 3 profile domain-containing protein</fullName>
    </recommendedName>
</protein>
<dbReference type="PANTHER" id="PTHR10519:SF20">
    <property type="entry name" value="G-PROTEIN COUPLED RECEPTOR 156-RELATED"/>
    <property type="match status" value="1"/>
</dbReference>
<feature type="transmembrane region" description="Helical" evidence="9">
    <location>
        <begin position="517"/>
        <end position="535"/>
    </location>
</feature>
<dbReference type="PRINTS" id="PR01177">
    <property type="entry name" value="GABAB1RECPTR"/>
</dbReference>
<feature type="transmembrane region" description="Helical" evidence="9">
    <location>
        <begin position="578"/>
        <end position="598"/>
    </location>
</feature>
<dbReference type="Gene3D" id="3.40.50.2300">
    <property type="match status" value="4"/>
</dbReference>
<evidence type="ECO:0000259" key="10">
    <source>
        <dbReference type="PROSITE" id="PS50259"/>
    </source>
</evidence>
<feature type="transmembrane region" description="Helical" evidence="9">
    <location>
        <begin position="455"/>
        <end position="476"/>
    </location>
</feature>
<dbReference type="AlphaFoldDB" id="A0AA88YAJ9"/>
<feature type="transmembrane region" description="Helical" evidence="9">
    <location>
        <begin position="547"/>
        <end position="566"/>
    </location>
</feature>
<keyword evidence="8" id="KW-0807">Transducer</keyword>
<dbReference type="GO" id="GO:0004965">
    <property type="term" value="F:G protein-coupled GABA receptor activity"/>
    <property type="evidence" value="ECO:0007669"/>
    <property type="project" value="InterPro"/>
</dbReference>
<evidence type="ECO:0000313" key="12">
    <source>
        <dbReference type="Proteomes" id="UP001186944"/>
    </source>
</evidence>
<feature type="domain" description="G-protein coupled receptors family 3 profile" evidence="10">
    <location>
        <begin position="346"/>
        <end position="603"/>
    </location>
</feature>
<keyword evidence="5 9" id="KW-0472">Membrane</keyword>
<dbReference type="PANTHER" id="PTHR10519">
    <property type="entry name" value="GABA-B RECEPTOR"/>
    <property type="match status" value="1"/>
</dbReference>
<proteinExistence type="predicted"/>
<name>A0AA88YAJ9_PINIB</name>
<feature type="transmembrane region" description="Helical" evidence="9">
    <location>
        <begin position="605"/>
        <end position="626"/>
    </location>
</feature>
<dbReference type="SUPFAM" id="SSF53822">
    <property type="entry name" value="Periplasmic binding protein-like I"/>
    <property type="match status" value="1"/>
</dbReference>
<evidence type="ECO:0000256" key="9">
    <source>
        <dbReference type="SAM" id="Phobius"/>
    </source>
</evidence>
<dbReference type="GO" id="GO:0007214">
    <property type="term" value="P:gamma-aminobutyric acid signaling pathway"/>
    <property type="evidence" value="ECO:0007669"/>
    <property type="project" value="TreeGrafter"/>
</dbReference>
<dbReference type="GO" id="GO:0038039">
    <property type="term" value="C:G protein-coupled receptor heterodimeric complex"/>
    <property type="evidence" value="ECO:0007669"/>
    <property type="project" value="TreeGrafter"/>
</dbReference>
<evidence type="ECO:0000256" key="5">
    <source>
        <dbReference type="ARBA" id="ARBA00023136"/>
    </source>
</evidence>
<keyword evidence="12" id="KW-1185">Reference proteome</keyword>
<dbReference type="Pfam" id="PF01094">
    <property type="entry name" value="ANF_receptor"/>
    <property type="match status" value="2"/>
</dbReference>
<keyword evidence="6" id="KW-0675">Receptor</keyword>
<evidence type="ECO:0000256" key="4">
    <source>
        <dbReference type="ARBA" id="ARBA00023040"/>
    </source>
</evidence>
<dbReference type="InterPro" id="IPR002455">
    <property type="entry name" value="GPCR3_GABA-B"/>
</dbReference>
<comment type="subcellular location">
    <subcellularLocation>
        <location evidence="1">Membrane</location>
        <topology evidence="1">Multi-pass membrane protein</topology>
    </subcellularLocation>
</comment>
<organism evidence="11 12">
    <name type="scientific">Pinctada imbricata</name>
    <name type="common">Atlantic pearl-oyster</name>
    <name type="synonym">Pinctada martensii</name>
    <dbReference type="NCBI Taxonomy" id="66713"/>
    <lineage>
        <taxon>Eukaryota</taxon>
        <taxon>Metazoa</taxon>
        <taxon>Spiralia</taxon>
        <taxon>Lophotrochozoa</taxon>
        <taxon>Mollusca</taxon>
        <taxon>Bivalvia</taxon>
        <taxon>Autobranchia</taxon>
        <taxon>Pteriomorphia</taxon>
        <taxon>Pterioida</taxon>
        <taxon>Pterioidea</taxon>
        <taxon>Pteriidae</taxon>
        <taxon>Pinctada</taxon>
    </lineage>
</organism>
<keyword evidence="2 9" id="KW-0812">Transmembrane</keyword>
<evidence type="ECO:0000313" key="11">
    <source>
        <dbReference type="EMBL" id="KAK3101554.1"/>
    </source>
</evidence>
<feature type="transmembrane region" description="Helical" evidence="9">
    <location>
        <begin position="376"/>
        <end position="397"/>
    </location>
</feature>
<accession>A0AA88YAJ9</accession>
<evidence type="ECO:0000256" key="3">
    <source>
        <dbReference type="ARBA" id="ARBA00022989"/>
    </source>
</evidence>
<dbReference type="PRINTS" id="PR01176">
    <property type="entry name" value="GABABRECEPTR"/>
</dbReference>
<keyword evidence="7" id="KW-0325">Glycoprotein</keyword>
<dbReference type="Pfam" id="PF00003">
    <property type="entry name" value="7tm_3"/>
    <property type="match status" value="1"/>
</dbReference>
<feature type="transmembrane region" description="Helical" evidence="9">
    <location>
        <begin position="409"/>
        <end position="434"/>
    </location>
</feature>
<sequence length="632" mass="71507">QGKPGLAAKMLYELIYEPPTKIALLGPPLSDPFVSTATITPFFNLLQVGYIAKTSTVKEQSDYPSRFMINYIEDDLNALRIKMMDTFGWKKVATLAYNDDIFISQYDARIIFGAIRSSKAPKVFCEVYKQGLYGRRYVWILTGASMYENWVANIREEDLPCPREQLYAATDRMLTLNQKQLSLSSNETFSGWIPADYDTWMRNIVAQYPGLLLSRSHPFAYDAAWALAIGLNNSLQYLGNKELKDFDYNDSAIFNDIERGMSEVVFDGVSGPVSFKEGRREGISFIELNIGDDRTDVGQFLPGSEIQWFVRPESLFKGNTIPKDSFSYITRSVEYSKASLVVVLILSTIGFAVAIACLAFNVYYKNNKNIKMSSPRINNVIIAGAMLIYIAVILASVDYVGISQSYSEVYCMISVWIISIGFTMSFGALFSKTWRVHVLFRKDDIRRKSIKDTQLFGVVTGLVLIDIFILLPWNIIHPLKVKLIETKSEDTTKDVIMTETNSICDHELKIYWLAAQYVYKGLLLAFGAFIAWETRHISIPSINDSKYIGFCVYNVVVVCALYVPVHTFLSPEDVTLKYVLSSCIVVFATTLVLCILFIPKVNINVPITSSFGLFCLHFLFTSMPSINYSKFH</sequence>
<dbReference type="Proteomes" id="UP001186944">
    <property type="component" value="Unassembled WGS sequence"/>
</dbReference>
<keyword evidence="3 9" id="KW-1133">Transmembrane helix</keyword>
<keyword evidence="4" id="KW-0297">G-protein coupled receptor</keyword>
<dbReference type="InterPro" id="IPR001828">
    <property type="entry name" value="ANF_lig-bd_rcpt"/>
</dbReference>
<dbReference type="InterPro" id="IPR028082">
    <property type="entry name" value="Peripla_BP_I"/>
</dbReference>
<comment type="caution">
    <text evidence="11">The sequence shown here is derived from an EMBL/GenBank/DDBJ whole genome shotgun (WGS) entry which is preliminary data.</text>
</comment>
<evidence type="ECO:0000256" key="6">
    <source>
        <dbReference type="ARBA" id="ARBA00023170"/>
    </source>
</evidence>
<evidence type="ECO:0000256" key="8">
    <source>
        <dbReference type="ARBA" id="ARBA00023224"/>
    </source>
</evidence>
<feature type="non-terminal residue" evidence="11">
    <location>
        <position position="1"/>
    </location>
</feature>
<dbReference type="PROSITE" id="PS50259">
    <property type="entry name" value="G_PROTEIN_RECEP_F3_4"/>
    <property type="match status" value="1"/>
</dbReference>